<dbReference type="Pfam" id="PF00291">
    <property type="entry name" value="PALP"/>
    <property type="match status" value="1"/>
</dbReference>
<dbReference type="InterPro" id="IPR001926">
    <property type="entry name" value="TrpB-like_PALP"/>
</dbReference>
<evidence type="ECO:0000256" key="4">
    <source>
        <dbReference type="PIRSR" id="PIRSR006278-1"/>
    </source>
</evidence>
<evidence type="ECO:0000313" key="8">
    <source>
        <dbReference type="Proteomes" id="UP000555552"/>
    </source>
</evidence>
<sequence>MPTTPAPHLPLGTWPTPVEPAPRLAEHLGLGPDDLLLKRDDLSGLGGGGNKVRKLERTVGRALAEGADVLVTTGAGQSNHARATAAAARRAGLGCVLVLVGSAPERPAGNLVLDELLGARVEWAGDIDSAGLDAAADAVVERLRGEGARPSRIPYGGSDALGVLGYVDAAAEVAAQVPDAAHVVTAVGSGGTMAGLVAGLGAGRVLGVDVGAVPDPVERVVGLVRGVAAAFGDHLPDGAAAALAGVGPDHLRLPRDEVGDGYGLPTRASTAALSAAALTEGVVLDPVYTAKALAGLASAVRRGEVRPGERTVLVHTGGLPGLFGHRSVTGV</sequence>
<feature type="domain" description="Tryptophan synthase beta chain-like PALP" evidence="6">
    <location>
        <begin position="11"/>
        <end position="317"/>
    </location>
</feature>
<dbReference type="SUPFAM" id="SSF53686">
    <property type="entry name" value="Tryptophan synthase beta subunit-like PLP-dependent enzymes"/>
    <property type="match status" value="1"/>
</dbReference>
<comment type="caution">
    <text evidence="7">The sequence shown here is derived from an EMBL/GenBank/DDBJ whole genome shotgun (WGS) entry which is preliminary data.</text>
</comment>
<dbReference type="AlphaFoldDB" id="A0A849BHS2"/>
<organism evidence="7 8">
    <name type="scientific">Pseudokineococcus marinus</name>
    <dbReference type="NCBI Taxonomy" id="351215"/>
    <lineage>
        <taxon>Bacteria</taxon>
        <taxon>Bacillati</taxon>
        <taxon>Actinomycetota</taxon>
        <taxon>Actinomycetes</taxon>
        <taxon>Kineosporiales</taxon>
        <taxon>Kineosporiaceae</taxon>
        <taxon>Pseudokineococcus</taxon>
    </lineage>
</organism>
<evidence type="ECO:0000256" key="1">
    <source>
        <dbReference type="ARBA" id="ARBA00001933"/>
    </source>
</evidence>
<dbReference type="InterPro" id="IPR027278">
    <property type="entry name" value="ACCD_DCysDesulf"/>
</dbReference>
<dbReference type="GO" id="GO:1901605">
    <property type="term" value="P:alpha-amino acid metabolic process"/>
    <property type="evidence" value="ECO:0007669"/>
    <property type="project" value="UniProtKB-ARBA"/>
</dbReference>
<feature type="modified residue" description="N6-(pyridoxal phosphate)lysine" evidence="5">
    <location>
        <position position="51"/>
    </location>
</feature>
<gene>
    <name evidence="7" type="ORF">HLB09_06235</name>
</gene>
<feature type="active site" description="Nucleophile" evidence="4">
    <location>
        <position position="78"/>
    </location>
</feature>
<name>A0A849BHS2_9ACTN</name>
<dbReference type="Gene3D" id="3.40.50.1100">
    <property type="match status" value="2"/>
</dbReference>
<dbReference type="PANTHER" id="PTHR43780:SF2">
    <property type="entry name" value="1-AMINOCYCLOPROPANE-1-CARBOXYLATE DEAMINASE-RELATED"/>
    <property type="match status" value="1"/>
</dbReference>
<dbReference type="GO" id="GO:0019148">
    <property type="term" value="F:D-cysteine desulfhydrase activity"/>
    <property type="evidence" value="ECO:0007669"/>
    <property type="project" value="TreeGrafter"/>
</dbReference>
<proteinExistence type="inferred from homology"/>
<evidence type="ECO:0000259" key="6">
    <source>
        <dbReference type="Pfam" id="PF00291"/>
    </source>
</evidence>
<reference evidence="7 8" key="1">
    <citation type="submission" date="2020-05" db="EMBL/GenBank/DDBJ databases">
        <title>MicrobeNet Type strains.</title>
        <authorList>
            <person name="Nicholson A.C."/>
        </authorList>
    </citation>
    <scope>NUCLEOTIDE SEQUENCE [LARGE SCALE GENOMIC DNA]</scope>
    <source>
        <strain evidence="7 8">JCM 14547</strain>
    </source>
</reference>
<dbReference type="RefSeq" id="WP_171202538.1">
    <property type="nucleotide sequence ID" value="NZ_BAAANP010000003.1"/>
</dbReference>
<keyword evidence="8" id="KW-1185">Reference proteome</keyword>
<keyword evidence="3 5" id="KW-0663">Pyridoxal phosphate</keyword>
<dbReference type="PIRSF" id="PIRSF006278">
    <property type="entry name" value="ACCD_DCysDesulf"/>
    <property type="match status" value="1"/>
</dbReference>
<evidence type="ECO:0000256" key="3">
    <source>
        <dbReference type="ARBA" id="ARBA00022898"/>
    </source>
</evidence>
<protein>
    <submittedName>
        <fullName evidence="7">Pyridoxal-phosphate dependent enzyme</fullName>
    </submittedName>
</protein>
<dbReference type="PANTHER" id="PTHR43780">
    <property type="entry name" value="1-AMINOCYCLOPROPANE-1-CARBOXYLATE DEAMINASE-RELATED"/>
    <property type="match status" value="1"/>
</dbReference>
<evidence type="ECO:0000256" key="2">
    <source>
        <dbReference type="ARBA" id="ARBA00008639"/>
    </source>
</evidence>
<dbReference type="InterPro" id="IPR036052">
    <property type="entry name" value="TrpB-like_PALP_sf"/>
</dbReference>
<dbReference type="Proteomes" id="UP000555552">
    <property type="component" value="Unassembled WGS sequence"/>
</dbReference>
<dbReference type="EMBL" id="JABEMA010000061">
    <property type="protein sequence ID" value="NNH22700.1"/>
    <property type="molecule type" value="Genomic_DNA"/>
</dbReference>
<comment type="cofactor">
    <cofactor evidence="1">
        <name>pyridoxal 5'-phosphate</name>
        <dbReference type="ChEBI" id="CHEBI:597326"/>
    </cofactor>
</comment>
<evidence type="ECO:0000256" key="5">
    <source>
        <dbReference type="PIRSR" id="PIRSR006278-2"/>
    </source>
</evidence>
<accession>A0A849BHS2</accession>
<evidence type="ECO:0000313" key="7">
    <source>
        <dbReference type="EMBL" id="NNH22700.1"/>
    </source>
</evidence>
<comment type="similarity">
    <text evidence="2">Belongs to the ACC deaminase/D-cysteine desulfhydrase family.</text>
</comment>